<name>A0A5C8Z552_9ACTN</name>
<keyword evidence="4" id="KW-1185">Reference proteome</keyword>
<dbReference type="InterPro" id="IPR001387">
    <property type="entry name" value="Cro/C1-type_HTH"/>
</dbReference>
<keyword evidence="1" id="KW-0175">Coiled coil</keyword>
<evidence type="ECO:0000256" key="1">
    <source>
        <dbReference type="SAM" id="Coils"/>
    </source>
</evidence>
<evidence type="ECO:0000313" key="3">
    <source>
        <dbReference type="EMBL" id="TXR52474.1"/>
    </source>
</evidence>
<feature type="domain" description="HTH cro/C1-type" evidence="2">
    <location>
        <begin position="42"/>
        <end position="77"/>
    </location>
</feature>
<evidence type="ECO:0000313" key="4">
    <source>
        <dbReference type="Proteomes" id="UP000321234"/>
    </source>
</evidence>
<dbReference type="AlphaFoldDB" id="A0A5C8Z552"/>
<dbReference type="EMBL" id="VKAC01000014">
    <property type="protein sequence ID" value="TXR52474.1"/>
    <property type="molecule type" value="Genomic_DNA"/>
</dbReference>
<protein>
    <submittedName>
        <fullName evidence="3">Helix-turn-helix transcriptional regulator</fullName>
    </submittedName>
</protein>
<comment type="caution">
    <text evidence="3">The sequence shown here is derived from an EMBL/GenBank/DDBJ whole genome shotgun (WGS) entry which is preliminary data.</text>
</comment>
<dbReference type="PROSITE" id="PS50943">
    <property type="entry name" value="HTH_CROC1"/>
    <property type="match status" value="1"/>
</dbReference>
<dbReference type="GO" id="GO:0003677">
    <property type="term" value="F:DNA binding"/>
    <property type="evidence" value="ECO:0007669"/>
    <property type="project" value="InterPro"/>
</dbReference>
<dbReference type="Pfam" id="PF01381">
    <property type="entry name" value="HTH_3"/>
    <property type="match status" value="1"/>
</dbReference>
<sequence length="260" mass="28958">MPRRLPLGERIRICMERGRPNRDVPWSLQQVCSAMAEHGVSITPSYLSNLRRGGRTEPSSTVLRGLAKVFDVHWTYFMADDEEAAAAERQLRRLEEAGRAANSAAVSLGSYGQSAEGGQLSLAERLERCFQVMHPRDRDAFTNKEVAEGLQAHGVQVSEQYVHMLRTGARDNPTIGVLRALSHFFFVPPTYFLGSDQEIEEIDAQLAYLQAVRSPEARDFILRAGEATPETLRAVAHLLTMHNPRDDDSTGSGPREHPHA</sequence>
<organism evidence="3 4">
    <name type="scientific">Quadrisphaera setariae</name>
    <dbReference type="NCBI Taxonomy" id="2593304"/>
    <lineage>
        <taxon>Bacteria</taxon>
        <taxon>Bacillati</taxon>
        <taxon>Actinomycetota</taxon>
        <taxon>Actinomycetes</taxon>
        <taxon>Kineosporiales</taxon>
        <taxon>Kineosporiaceae</taxon>
        <taxon>Quadrisphaera</taxon>
    </lineage>
</organism>
<proteinExistence type="predicted"/>
<feature type="coiled-coil region" evidence="1">
    <location>
        <begin position="77"/>
        <end position="104"/>
    </location>
</feature>
<dbReference type="CDD" id="cd00093">
    <property type="entry name" value="HTH_XRE"/>
    <property type="match status" value="1"/>
</dbReference>
<dbReference type="RefSeq" id="WP_147928118.1">
    <property type="nucleotide sequence ID" value="NZ_VKAC01000014.1"/>
</dbReference>
<dbReference type="Proteomes" id="UP000321234">
    <property type="component" value="Unassembled WGS sequence"/>
</dbReference>
<reference evidence="3 4" key="1">
    <citation type="submission" date="2019-07" db="EMBL/GenBank/DDBJ databases">
        <title>Quadrisphaera sp. strain DD2A genome sequencing and assembly.</title>
        <authorList>
            <person name="Kim I."/>
        </authorList>
    </citation>
    <scope>NUCLEOTIDE SEQUENCE [LARGE SCALE GENOMIC DNA]</scope>
    <source>
        <strain evidence="3 4">DD2A</strain>
    </source>
</reference>
<gene>
    <name evidence="3" type="ORF">FMM08_19990</name>
</gene>
<evidence type="ECO:0000259" key="2">
    <source>
        <dbReference type="PROSITE" id="PS50943"/>
    </source>
</evidence>
<dbReference type="Gene3D" id="1.10.260.40">
    <property type="entry name" value="lambda repressor-like DNA-binding domains"/>
    <property type="match status" value="2"/>
</dbReference>
<accession>A0A5C8Z552</accession>
<dbReference type="InterPro" id="IPR010982">
    <property type="entry name" value="Lambda_DNA-bd_dom_sf"/>
</dbReference>
<dbReference type="OrthoDB" id="2679623at2"/>